<dbReference type="HAMAP" id="MF_01805">
    <property type="entry name" value="ScpA"/>
    <property type="match status" value="1"/>
</dbReference>
<dbReference type="AlphaFoldDB" id="A0A1E5T3M1"/>
<dbReference type="InterPro" id="IPR003768">
    <property type="entry name" value="ScpA"/>
</dbReference>
<evidence type="ECO:0000256" key="2">
    <source>
        <dbReference type="HAMAP-Rule" id="MF_01805"/>
    </source>
</evidence>
<dbReference type="EMBL" id="MDGQ01000004">
    <property type="protein sequence ID" value="OEK05978.1"/>
    <property type="molecule type" value="Genomic_DNA"/>
</dbReference>
<dbReference type="GO" id="GO:0007059">
    <property type="term" value="P:chromosome segregation"/>
    <property type="evidence" value="ECO:0007669"/>
    <property type="project" value="UniProtKB-UniRule"/>
</dbReference>
<organism evidence="3 4">
    <name type="scientific">Roseivirga misakiensis</name>
    <dbReference type="NCBI Taxonomy" id="1563681"/>
    <lineage>
        <taxon>Bacteria</taxon>
        <taxon>Pseudomonadati</taxon>
        <taxon>Bacteroidota</taxon>
        <taxon>Cytophagia</taxon>
        <taxon>Cytophagales</taxon>
        <taxon>Roseivirgaceae</taxon>
        <taxon>Roseivirga</taxon>
    </lineage>
</organism>
<proteinExistence type="inferred from homology"/>
<keyword evidence="2" id="KW-0131">Cell cycle</keyword>
<keyword evidence="2" id="KW-0159">Chromosome partition</keyword>
<reference evidence="3 4" key="1">
    <citation type="submission" date="2016-08" db="EMBL/GenBank/DDBJ databases">
        <title>Draft genome of Fabibacter sp. strain SK-8.</title>
        <authorList>
            <person name="Wong S.-K."/>
            <person name="Hamasaki K."/>
            <person name="Yoshizawa S."/>
        </authorList>
    </citation>
    <scope>NUCLEOTIDE SEQUENCE [LARGE SCALE GENOMIC DNA]</scope>
    <source>
        <strain evidence="3 4">SK-8</strain>
    </source>
</reference>
<dbReference type="PANTHER" id="PTHR33969:SF2">
    <property type="entry name" value="SEGREGATION AND CONDENSATION PROTEIN A"/>
    <property type="match status" value="1"/>
</dbReference>
<evidence type="ECO:0000256" key="1">
    <source>
        <dbReference type="ARBA" id="ARBA00044777"/>
    </source>
</evidence>
<dbReference type="Pfam" id="PF02616">
    <property type="entry name" value="SMC_ScpA"/>
    <property type="match status" value="1"/>
</dbReference>
<comment type="subunit">
    <text evidence="2">Component of a cohesin-like complex composed of ScpA, ScpB and the Smc homodimer, in which ScpA and ScpB bind to the head domain of Smc. The presence of the three proteins is required for the association of the complex with DNA.</text>
</comment>
<evidence type="ECO:0000313" key="3">
    <source>
        <dbReference type="EMBL" id="OEK05978.1"/>
    </source>
</evidence>
<comment type="subcellular location">
    <subcellularLocation>
        <location evidence="2">Cytoplasm</location>
    </subcellularLocation>
    <text evidence="2">Associated with two foci at the outer edges of the nucleoid region in young cells, and at four foci within both cell halves in older cells.</text>
</comment>
<dbReference type="Proteomes" id="UP000095552">
    <property type="component" value="Unassembled WGS sequence"/>
</dbReference>
<dbReference type="RefSeq" id="WP_069834897.1">
    <property type="nucleotide sequence ID" value="NZ_MDGQ01000004.1"/>
</dbReference>
<dbReference type="GO" id="GO:0005737">
    <property type="term" value="C:cytoplasm"/>
    <property type="evidence" value="ECO:0007669"/>
    <property type="project" value="UniProtKB-SubCell"/>
</dbReference>
<protein>
    <recommendedName>
        <fullName evidence="1 2">Segregation and condensation protein A</fullName>
    </recommendedName>
</protein>
<dbReference type="STRING" id="1563681.BFP71_07070"/>
<keyword evidence="2" id="KW-0132">Cell division</keyword>
<comment type="function">
    <text evidence="2">Participates in chromosomal partition during cell division. May act via the formation of a condensin-like complex containing Smc and ScpB that pull DNA away from mid-cell into both cell halves.</text>
</comment>
<accession>A0A1E5T3M1</accession>
<dbReference type="GO" id="GO:0051301">
    <property type="term" value="P:cell division"/>
    <property type="evidence" value="ECO:0007669"/>
    <property type="project" value="UniProtKB-KW"/>
</dbReference>
<evidence type="ECO:0000313" key="4">
    <source>
        <dbReference type="Proteomes" id="UP000095552"/>
    </source>
</evidence>
<sequence>MSFEIKLPLFEGPFDLLLFFIQRDELDIHDIPINKITKDFLDYLQHLEKMNVEVASEFILVAATLMRIKAKLLLPRPVLDETGEEIDPREELVKHLLEYKKYKSVIEELSQMEGDRLLKERRGNVVKELKKLAETNNVESELQDIDLYKLLKVFQKVLERHEYELNKPTHKVVQYPYTIATQRAYVLNRLIETPRLSFTELIALAPEKIVVIFNFLSILDLLQMRQITMHLGEGFNNFWIEKIEEELVD</sequence>
<dbReference type="GO" id="GO:0006260">
    <property type="term" value="P:DNA replication"/>
    <property type="evidence" value="ECO:0007669"/>
    <property type="project" value="UniProtKB-UniRule"/>
</dbReference>
<dbReference type="OrthoDB" id="9811016at2"/>
<comment type="similarity">
    <text evidence="2">Belongs to the ScpA family.</text>
</comment>
<comment type="caution">
    <text evidence="3">The sequence shown here is derived from an EMBL/GenBank/DDBJ whole genome shotgun (WGS) entry which is preliminary data.</text>
</comment>
<dbReference type="PANTHER" id="PTHR33969">
    <property type="entry name" value="SEGREGATION AND CONDENSATION PROTEIN A"/>
    <property type="match status" value="1"/>
</dbReference>
<keyword evidence="4" id="KW-1185">Reference proteome</keyword>
<dbReference type="Gene3D" id="6.10.250.2410">
    <property type="match status" value="1"/>
</dbReference>
<gene>
    <name evidence="2" type="primary">scpA</name>
    <name evidence="3" type="ORF">BFP71_07070</name>
</gene>
<name>A0A1E5T3M1_9BACT</name>
<keyword evidence="2" id="KW-0963">Cytoplasm</keyword>